<name>A0ABN9TWU5_9DINO</name>
<evidence type="ECO:0000313" key="3">
    <source>
        <dbReference type="Proteomes" id="UP001189429"/>
    </source>
</evidence>
<keyword evidence="3" id="KW-1185">Reference proteome</keyword>
<reference evidence="2" key="1">
    <citation type="submission" date="2023-10" db="EMBL/GenBank/DDBJ databases">
        <authorList>
            <person name="Chen Y."/>
            <person name="Shah S."/>
            <person name="Dougan E. K."/>
            <person name="Thang M."/>
            <person name="Chan C."/>
        </authorList>
    </citation>
    <scope>NUCLEOTIDE SEQUENCE [LARGE SCALE GENOMIC DNA]</scope>
</reference>
<dbReference type="Proteomes" id="UP001189429">
    <property type="component" value="Unassembled WGS sequence"/>
</dbReference>
<evidence type="ECO:0000313" key="2">
    <source>
        <dbReference type="EMBL" id="CAK0850378.1"/>
    </source>
</evidence>
<protein>
    <submittedName>
        <fullName evidence="2">Uncharacterized protein</fullName>
    </submittedName>
</protein>
<proteinExistence type="predicted"/>
<accession>A0ABN9TWU5</accession>
<organism evidence="2 3">
    <name type="scientific">Prorocentrum cordatum</name>
    <dbReference type="NCBI Taxonomy" id="2364126"/>
    <lineage>
        <taxon>Eukaryota</taxon>
        <taxon>Sar</taxon>
        <taxon>Alveolata</taxon>
        <taxon>Dinophyceae</taxon>
        <taxon>Prorocentrales</taxon>
        <taxon>Prorocentraceae</taxon>
        <taxon>Prorocentrum</taxon>
    </lineage>
</organism>
<feature type="region of interest" description="Disordered" evidence="1">
    <location>
        <begin position="172"/>
        <end position="207"/>
    </location>
</feature>
<comment type="caution">
    <text evidence="2">The sequence shown here is derived from an EMBL/GenBank/DDBJ whole genome shotgun (WGS) entry which is preliminary data.</text>
</comment>
<feature type="non-terminal residue" evidence="2">
    <location>
        <position position="558"/>
    </location>
</feature>
<evidence type="ECO:0000256" key="1">
    <source>
        <dbReference type="SAM" id="MobiDB-lite"/>
    </source>
</evidence>
<gene>
    <name evidence="2" type="ORF">PCOR1329_LOCUS42800</name>
</gene>
<sequence length="558" mass="60141">MCVCLENLVEDLAPQDALQCAHASEGCFDAEESGDLEMDCPAGLAIEGIVDGGLDTSYLDKESADTCGEPLDSSRFEDGDLKYLEKEFPTSTGDGWGTGFVEKSLAPEFVVDGGLDPSYLDKGSVDTCGEPLVSSLAKAAPCKRGCEDQGVVTRRPSRCSWADEVDEPDFGEFLASLGPTTRAGRAQTSKGRRSREGGGSPAREEERSVFFEASAQYDFAAMTAAIGEAILNFVRDKTGDASNFTGAWPGLNDLLNAEAHPAHVGLVHAVSRALASDPMGQKRDCERIDFDLGKIVKRIQEELDKLVTADIDGKLKALSTEGEARFDTFKINVEELEIAAESQQQQQQLPMSTTVLSDKLALVDQMQQPQQEQLQQQQLQQLVMHQKLYSDQQNYTIYLKAQLMTLSDAVLSLGTAASAARAAAADDPWREHGAVQALHRTASGIVDLAGRAAAEVHQRAECAELEAERLHRQAHVGFRDGMGQLEQGARDFQEAHAALAGQALDRVARHLHDVQQAHAALASQALDHVARHLHDVPPARASLHGAMAAPQHVAVAAQ</sequence>
<dbReference type="EMBL" id="CAUYUJ010015143">
    <property type="protein sequence ID" value="CAK0850378.1"/>
    <property type="molecule type" value="Genomic_DNA"/>
</dbReference>